<dbReference type="InterPro" id="IPR008593">
    <property type="entry name" value="Dam_MeTrfase"/>
</dbReference>
<gene>
    <name evidence="1" type="ORF">EZS27_035698</name>
</gene>
<accession>A0A5J4PVN5</accession>
<dbReference type="GO" id="GO:0009307">
    <property type="term" value="P:DNA restriction-modification system"/>
    <property type="evidence" value="ECO:0007669"/>
    <property type="project" value="InterPro"/>
</dbReference>
<evidence type="ECO:0008006" key="2">
    <source>
        <dbReference type="Google" id="ProtNLM"/>
    </source>
</evidence>
<organism evidence="1">
    <name type="scientific">termite gut metagenome</name>
    <dbReference type="NCBI Taxonomy" id="433724"/>
    <lineage>
        <taxon>unclassified sequences</taxon>
        <taxon>metagenomes</taxon>
        <taxon>organismal metagenomes</taxon>
    </lineage>
</organism>
<dbReference type="Pfam" id="PF05869">
    <property type="entry name" value="Dam"/>
    <property type="match status" value="1"/>
</dbReference>
<dbReference type="EMBL" id="SNRY01006016">
    <property type="protein sequence ID" value="KAA6313545.1"/>
    <property type="molecule type" value="Genomic_DNA"/>
</dbReference>
<dbReference type="AlphaFoldDB" id="A0A5J4PVN5"/>
<comment type="caution">
    <text evidence="1">The sequence shown here is derived from an EMBL/GenBank/DDBJ whole genome shotgun (WGS) entry which is preliminary data.</text>
</comment>
<proteinExistence type="predicted"/>
<dbReference type="GO" id="GO:0009007">
    <property type="term" value="F:site-specific DNA-methyltransferase (adenine-specific) activity"/>
    <property type="evidence" value="ECO:0007669"/>
    <property type="project" value="InterPro"/>
</dbReference>
<evidence type="ECO:0000313" key="1">
    <source>
        <dbReference type="EMBL" id="KAA6313545.1"/>
    </source>
</evidence>
<reference evidence="1" key="1">
    <citation type="submission" date="2019-03" db="EMBL/GenBank/DDBJ databases">
        <title>Single cell metagenomics reveals metabolic interactions within the superorganism composed of flagellate Streblomastix strix and complex community of Bacteroidetes bacteria on its surface.</title>
        <authorList>
            <person name="Treitli S.C."/>
            <person name="Kolisko M."/>
            <person name="Husnik F."/>
            <person name="Keeling P."/>
            <person name="Hampl V."/>
        </authorList>
    </citation>
    <scope>NUCLEOTIDE SEQUENCE</scope>
    <source>
        <strain evidence="1">STM</strain>
    </source>
</reference>
<name>A0A5J4PVN5_9ZZZZ</name>
<dbReference type="GO" id="GO:0003677">
    <property type="term" value="F:DNA binding"/>
    <property type="evidence" value="ECO:0007669"/>
    <property type="project" value="InterPro"/>
</dbReference>
<sequence length="134" mass="15468">MSSNTDLWETPQDLFDNLDAQYRFTLDVCAIPQNVKCLRYYTPKQDGLLQDWKGICWMNPPYGREIIKWVKKAYESSLVGTTVVALLPARTDTVWFWEYVYHKAKITFVQGRLKFGGGKGAAPLEPSFPFANFF</sequence>
<protein>
    <recommendedName>
        <fullName evidence="2">DNA N-6-adenine-methyltransferase (Dam)</fullName>
    </recommendedName>
</protein>